<evidence type="ECO:0000313" key="2">
    <source>
        <dbReference type="EMBL" id="GFH21959.1"/>
    </source>
</evidence>
<dbReference type="Proteomes" id="UP000485058">
    <property type="component" value="Unassembled WGS sequence"/>
</dbReference>
<proteinExistence type="predicted"/>
<gene>
    <name evidence="2" type="ORF">HaLaN_19350</name>
</gene>
<keyword evidence="3" id="KW-1185">Reference proteome</keyword>
<dbReference type="EMBL" id="BLLF01001939">
    <property type="protein sequence ID" value="GFH21959.1"/>
    <property type="molecule type" value="Genomic_DNA"/>
</dbReference>
<protein>
    <submittedName>
        <fullName evidence="2">Uncharacterized protein</fullName>
    </submittedName>
</protein>
<feature type="non-terminal residue" evidence="2">
    <location>
        <position position="1"/>
    </location>
</feature>
<organism evidence="2 3">
    <name type="scientific">Haematococcus lacustris</name>
    <name type="common">Green alga</name>
    <name type="synonym">Haematococcus pluvialis</name>
    <dbReference type="NCBI Taxonomy" id="44745"/>
    <lineage>
        <taxon>Eukaryota</taxon>
        <taxon>Viridiplantae</taxon>
        <taxon>Chlorophyta</taxon>
        <taxon>core chlorophytes</taxon>
        <taxon>Chlorophyceae</taxon>
        <taxon>CS clade</taxon>
        <taxon>Chlamydomonadales</taxon>
        <taxon>Haematococcaceae</taxon>
        <taxon>Haematococcus</taxon>
    </lineage>
</organism>
<evidence type="ECO:0000313" key="3">
    <source>
        <dbReference type="Proteomes" id="UP000485058"/>
    </source>
</evidence>
<comment type="caution">
    <text evidence="2">The sequence shown here is derived from an EMBL/GenBank/DDBJ whole genome shotgun (WGS) entry which is preliminary data.</text>
</comment>
<dbReference type="AlphaFoldDB" id="A0A699ZQM6"/>
<reference evidence="2 3" key="1">
    <citation type="submission" date="2020-02" db="EMBL/GenBank/DDBJ databases">
        <title>Draft genome sequence of Haematococcus lacustris strain NIES-144.</title>
        <authorList>
            <person name="Morimoto D."/>
            <person name="Nakagawa S."/>
            <person name="Yoshida T."/>
            <person name="Sawayama S."/>
        </authorList>
    </citation>
    <scope>NUCLEOTIDE SEQUENCE [LARGE SCALE GENOMIC DNA]</scope>
    <source>
        <strain evidence="2 3">NIES-144</strain>
    </source>
</reference>
<feature type="region of interest" description="Disordered" evidence="1">
    <location>
        <begin position="45"/>
        <end position="66"/>
    </location>
</feature>
<sequence length="108" mass="11569">MPDLGLVMATITSSKGVAIWKCDEATTTIKTKKSRKCTGMVMSVKASTSVSRRHTPYQTPPTMSSTQLPTMQAWQLHAGLAVIHTQCVTASWTTDDTYSGGSPESATC</sequence>
<evidence type="ECO:0000256" key="1">
    <source>
        <dbReference type="SAM" id="MobiDB-lite"/>
    </source>
</evidence>
<name>A0A699ZQM6_HAELA</name>
<accession>A0A699ZQM6</accession>